<dbReference type="Proteomes" id="UP000696280">
    <property type="component" value="Unassembled WGS sequence"/>
</dbReference>
<dbReference type="AlphaFoldDB" id="A0A9N9PN87"/>
<proteinExistence type="predicted"/>
<comment type="caution">
    <text evidence="1">The sequence shown here is derived from an EMBL/GenBank/DDBJ whole genome shotgun (WGS) entry which is preliminary data.</text>
</comment>
<organism evidence="1 2">
    <name type="scientific">Hymenoscyphus fraxineus</name>
    <dbReference type="NCBI Taxonomy" id="746836"/>
    <lineage>
        <taxon>Eukaryota</taxon>
        <taxon>Fungi</taxon>
        <taxon>Dikarya</taxon>
        <taxon>Ascomycota</taxon>
        <taxon>Pezizomycotina</taxon>
        <taxon>Leotiomycetes</taxon>
        <taxon>Helotiales</taxon>
        <taxon>Helotiaceae</taxon>
        <taxon>Hymenoscyphus</taxon>
    </lineage>
</organism>
<keyword evidence="2" id="KW-1185">Reference proteome</keyword>
<reference evidence="1" key="1">
    <citation type="submission" date="2021-07" db="EMBL/GenBank/DDBJ databases">
        <authorList>
            <person name="Durling M."/>
        </authorList>
    </citation>
    <scope>NUCLEOTIDE SEQUENCE</scope>
</reference>
<dbReference type="EMBL" id="CAJVRL010000099">
    <property type="protein sequence ID" value="CAG8960529.1"/>
    <property type="molecule type" value="Genomic_DNA"/>
</dbReference>
<gene>
    <name evidence="1" type="ORF">HYFRA_00008249</name>
</gene>
<name>A0A9N9PN87_9HELO</name>
<accession>A0A9N9PN87</accession>
<evidence type="ECO:0000313" key="1">
    <source>
        <dbReference type="EMBL" id="CAG8960529.1"/>
    </source>
</evidence>
<evidence type="ECO:0000313" key="2">
    <source>
        <dbReference type="Proteomes" id="UP000696280"/>
    </source>
</evidence>
<protein>
    <submittedName>
        <fullName evidence="1">Uncharacterized protein</fullName>
    </submittedName>
</protein>
<sequence>MKPQKKPTKGFLTKKVKPIQELRQAMFIPPAPSRAEVRSGVVPEAQIGDEKRQHTIHGRSNTMESVLGEQINKGIARKAEIINGKVEYVAEDVKRYTFNGWKENIILDHTELINYFGDGNMTNVQERPECDDSDFGNLGIFGKVCPQRKGKSSKLPKKGSTFELLA</sequence>